<dbReference type="Pfam" id="PF04502">
    <property type="entry name" value="Saf4_Yju2"/>
    <property type="match status" value="1"/>
</dbReference>
<dbReference type="RefSeq" id="XP_020429728.1">
    <property type="nucleotide sequence ID" value="XM_020582947.1"/>
</dbReference>
<name>D3BLZ9_HETP5</name>
<sequence length="325" mass="37539">MSQATNKYYPSDWDPKHGSINKFVGSHPYGKRARKIDQGILTVRFEMPYNVWCLKCNNHIGKGVRYNAEKKQAGKYLSSKIWSFKMKCHLCDNYFEIQTDPENTEFKMVSGLRRKDESWEHDESAIPIKVREGDVESKMENDPIYRLEYVNADREVGRKMESTLTRLYNQAKSRSEHDYELSSMMRKSFREQKKEDLAAKKEQESRGITIDLLPISKQDIEEASKTSFLASTKLKAEQLRTMKREDIMSSSILPTKTKTSSTSTSSTSSSHTPKTTTTTTTTTTLKDKEEKRKEILRKKSRLDPSLFKNNKPSTIGTLFSTSLYK</sequence>
<evidence type="ECO:0000313" key="4">
    <source>
        <dbReference type="Proteomes" id="UP000001396"/>
    </source>
</evidence>
<comment type="similarity">
    <text evidence="1">Belongs to the CWC16 family.</text>
</comment>
<dbReference type="GeneID" id="31367673"/>
<keyword evidence="4" id="KW-1185">Reference proteome</keyword>
<dbReference type="EMBL" id="ADBJ01000042">
    <property type="protein sequence ID" value="EFA77600.1"/>
    <property type="molecule type" value="Genomic_DNA"/>
</dbReference>
<proteinExistence type="inferred from homology"/>
<comment type="caution">
    <text evidence="3">The sequence shown here is derived from an EMBL/GenBank/DDBJ whole genome shotgun (WGS) entry which is preliminary data.</text>
</comment>
<dbReference type="GO" id="GO:0005684">
    <property type="term" value="C:U2-type spliceosomal complex"/>
    <property type="evidence" value="ECO:0007669"/>
    <property type="project" value="TreeGrafter"/>
</dbReference>
<dbReference type="AlphaFoldDB" id="D3BLZ9"/>
<protein>
    <submittedName>
        <fullName evidence="3">Coiled-coil domain-containing protein 130</fullName>
    </submittedName>
</protein>
<dbReference type="InParanoid" id="D3BLZ9"/>
<dbReference type="PANTHER" id="PTHR12111">
    <property type="entry name" value="SPLICING FACTOR YJU2"/>
    <property type="match status" value="1"/>
</dbReference>
<dbReference type="OMA" id="RNMSVWD"/>
<gene>
    <name evidence="3" type="ORF">PPL_12206</name>
</gene>
<accession>D3BLZ9</accession>
<dbReference type="InterPro" id="IPR007590">
    <property type="entry name" value="Saf4/Yju2"/>
</dbReference>
<evidence type="ECO:0000313" key="3">
    <source>
        <dbReference type="EMBL" id="EFA77600.1"/>
    </source>
</evidence>
<evidence type="ECO:0000256" key="2">
    <source>
        <dbReference type="SAM" id="MobiDB-lite"/>
    </source>
</evidence>
<dbReference type="GO" id="GO:0071014">
    <property type="term" value="C:post-mRNA release spliceosomal complex"/>
    <property type="evidence" value="ECO:0007669"/>
    <property type="project" value="TreeGrafter"/>
</dbReference>
<dbReference type="GO" id="GO:0000398">
    <property type="term" value="P:mRNA splicing, via spliceosome"/>
    <property type="evidence" value="ECO:0007669"/>
    <property type="project" value="InterPro"/>
</dbReference>
<reference evidence="3 4" key="1">
    <citation type="journal article" date="2011" name="Genome Res.">
        <title>Phylogeny-wide analysis of social amoeba genomes highlights ancient origins for complex intercellular communication.</title>
        <authorList>
            <person name="Heidel A.J."/>
            <person name="Lawal H.M."/>
            <person name="Felder M."/>
            <person name="Schilde C."/>
            <person name="Helps N.R."/>
            <person name="Tunggal B."/>
            <person name="Rivero F."/>
            <person name="John U."/>
            <person name="Schleicher M."/>
            <person name="Eichinger L."/>
            <person name="Platzer M."/>
            <person name="Noegel A.A."/>
            <person name="Schaap P."/>
            <person name="Gloeckner G."/>
        </authorList>
    </citation>
    <scope>NUCLEOTIDE SEQUENCE [LARGE SCALE GENOMIC DNA]</scope>
    <source>
        <strain evidence="4">ATCC 26659 / Pp 5 / PN500</strain>
    </source>
</reference>
<evidence type="ECO:0000256" key="1">
    <source>
        <dbReference type="ARBA" id="ARBA00005595"/>
    </source>
</evidence>
<organism evidence="3 4">
    <name type="scientific">Heterostelium pallidum (strain ATCC 26659 / Pp 5 / PN500)</name>
    <name type="common">Cellular slime mold</name>
    <name type="synonym">Polysphondylium pallidum</name>
    <dbReference type="NCBI Taxonomy" id="670386"/>
    <lineage>
        <taxon>Eukaryota</taxon>
        <taxon>Amoebozoa</taxon>
        <taxon>Evosea</taxon>
        <taxon>Eumycetozoa</taxon>
        <taxon>Dictyostelia</taxon>
        <taxon>Acytosteliales</taxon>
        <taxon>Acytosteliaceae</taxon>
        <taxon>Heterostelium</taxon>
    </lineage>
</organism>
<dbReference type="STRING" id="670386.D3BLZ9"/>
<feature type="compositionally biased region" description="Low complexity" evidence="2">
    <location>
        <begin position="249"/>
        <end position="284"/>
    </location>
</feature>
<dbReference type="PANTHER" id="PTHR12111:SF2">
    <property type="entry name" value="SPLICING FACTOR YJU2B-RELATED"/>
    <property type="match status" value="1"/>
</dbReference>
<feature type="region of interest" description="Disordered" evidence="2">
    <location>
        <begin position="247"/>
        <end position="308"/>
    </location>
</feature>
<dbReference type="FunCoup" id="D3BLZ9">
    <property type="interactions" value="289"/>
</dbReference>
<dbReference type="Proteomes" id="UP000001396">
    <property type="component" value="Unassembled WGS sequence"/>
</dbReference>